<dbReference type="RefSeq" id="WP_290138304.1">
    <property type="nucleotide sequence ID" value="NZ_CP101620.1"/>
</dbReference>
<reference evidence="1" key="1">
    <citation type="submission" date="2022-07" db="EMBL/GenBank/DDBJ databases">
        <title>Faecal culturing of patients with breast cancer.</title>
        <authorList>
            <person name="Teng N.M.Y."/>
            <person name="Kiu R."/>
            <person name="Evans R."/>
            <person name="Baker D.J."/>
            <person name="Zenner C."/>
            <person name="Robinson S.D."/>
            <person name="Hall L.J."/>
        </authorList>
    </citation>
    <scope>NUCLEOTIDE SEQUENCE</scope>
    <source>
        <strain evidence="1">LH1062</strain>
    </source>
</reference>
<name>A0ABY5I258_9FIRM</name>
<gene>
    <name evidence="1" type="ORF">NMU03_10715</name>
</gene>
<organism evidence="1 2">
    <name type="scientific">Allocoprobacillus halotolerans</name>
    <dbReference type="NCBI Taxonomy" id="2944914"/>
    <lineage>
        <taxon>Bacteria</taxon>
        <taxon>Bacillati</taxon>
        <taxon>Bacillota</taxon>
        <taxon>Erysipelotrichia</taxon>
        <taxon>Erysipelotrichales</taxon>
        <taxon>Erysipelotrichaceae</taxon>
        <taxon>Allocoprobacillus</taxon>
    </lineage>
</organism>
<proteinExistence type="predicted"/>
<keyword evidence="2" id="KW-1185">Reference proteome</keyword>
<protein>
    <submittedName>
        <fullName evidence="1">Uncharacterized protein</fullName>
    </submittedName>
</protein>
<accession>A0ABY5I258</accession>
<evidence type="ECO:0000313" key="2">
    <source>
        <dbReference type="Proteomes" id="UP001060112"/>
    </source>
</evidence>
<evidence type="ECO:0000313" key="1">
    <source>
        <dbReference type="EMBL" id="UTY38158.1"/>
    </source>
</evidence>
<sequence length="88" mass="10290">MKNTDLEIQDIAYVHIVTIGSINPNHPLSDQERQKQVDHLNRCLNESPKGRIIAFDRSVGQFAVGQHEFIMEKITYHVGFKRKPYWIK</sequence>
<dbReference type="Proteomes" id="UP001060112">
    <property type="component" value="Chromosome"/>
</dbReference>
<dbReference type="EMBL" id="CP101620">
    <property type="protein sequence ID" value="UTY38158.1"/>
    <property type="molecule type" value="Genomic_DNA"/>
</dbReference>